<comment type="caution">
    <text evidence="2">The sequence shown here is derived from an EMBL/GenBank/DDBJ whole genome shotgun (WGS) entry which is preliminary data.</text>
</comment>
<accession>A0AAN9MKF6</accession>
<gene>
    <name evidence="2" type="ORF">VNO80_15513</name>
</gene>
<evidence type="ECO:0000256" key="1">
    <source>
        <dbReference type="SAM" id="MobiDB-lite"/>
    </source>
</evidence>
<organism evidence="2 3">
    <name type="scientific">Phaseolus coccineus</name>
    <name type="common">Scarlet runner bean</name>
    <name type="synonym">Phaseolus multiflorus</name>
    <dbReference type="NCBI Taxonomy" id="3886"/>
    <lineage>
        <taxon>Eukaryota</taxon>
        <taxon>Viridiplantae</taxon>
        <taxon>Streptophyta</taxon>
        <taxon>Embryophyta</taxon>
        <taxon>Tracheophyta</taxon>
        <taxon>Spermatophyta</taxon>
        <taxon>Magnoliopsida</taxon>
        <taxon>eudicotyledons</taxon>
        <taxon>Gunneridae</taxon>
        <taxon>Pentapetalae</taxon>
        <taxon>rosids</taxon>
        <taxon>fabids</taxon>
        <taxon>Fabales</taxon>
        <taxon>Fabaceae</taxon>
        <taxon>Papilionoideae</taxon>
        <taxon>50 kb inversion clade</taxon>
        <taxon>NPAAA clade</taxon>
        <taxon>indigoferoid/millettioid clade</taxon>
        <taxon>Phaseoleae</taxon>
        <taxon>Phaseolus</taxon>
    </lineage>
</organism>
<protein>
    <submittedName>
        <fullName evidence="2">Uncharacterized protein</fullName>
    </submittedName>
</protein>
<reference evidence="2 3" key="1">
    <citation type="submission" date="2024-01" db="EMBL/GenBank/DDBJ databases">
        <title>The genomes of 5 underutilized Papilionoideae crops provide insights into root nodulation and disease resistanc.</title>
        <authorList>
            <person name="Jiang F."/>
        </authorList>
    </citation>
    <scope>NUCLEOTIDE SEQUENCE [LARGE SCALE GENOMIC DNA]</scope>
    <source>
        <strain evidence="2">JINMINGXINNONG_FW02</strain>
        <tissue evidence="2">Leaves</tissue>
    </source>
</reference>
<dbReference type="Proteomes" id="UP001374584">
    <property type="component" value="Unassembled WGS sequence"/>
</dbReference>
<name>A0AAN9MKF6_PHACN</name>
<evidence type="ECO:0000313" key="3">
    <source>
        <dbReference type="Proteomes" id="UP001374584"/>
    </source>
</evidence>
<evidence type="ECO:0000313" key="2">
    <source>
        <dbReference type="EMBL" id="KAK7356245.1"/>
    </source>
</evidence>
<sequence length="113" mass="12923">MGTYKDTLTQGENQLSGPTFEKLKVVIEKGEDVVTTRMGVPQLELKTECLPSLDAQKKHKKREKSYNLLPGEKSSSNHFPKRKRYALEETSSSPPLEHFFEIELRLADKFSQP</sequence>
<feature type="region of interest" description="Disordered" evidence="1">
    <location>
        <begin position="54"/>
        <end position="80"/>
    </location>
</feature>
<dbReference type="AlphaFoldDB" id="A0AAN9MKF6"/>
<proteinExistence type="predicted"/>
<dbReference type="EMBL" id="JAYMYR010000006">
    <property type="protein sequence ID" value="KAK7356245.1"/>
    <property type="molecule type" value="Genomic_DNA"/>
</dbReference>
<keyword evidence="3" id="KW-1185">Reference proteome</keyword>